<dbReference type="FunFam" id="3.40.50.280:FF:000003">
    <property type="entry name" value="Dimethylamine methyltransferase corrinoid protein"/>
    <property type="match status" value="1"/>
</dbReference>
<evidence type="ECO:0000256" key="3">
    <source>
        <dbReference type="ARBA" id="ARBA00023285"/>
    </source>
</evidence>
<dbReference type="InterPro" id="IPR006158">
    <property type="entry name" value="Cobalamin-bd"/>
</dbReference>
<dbReference type="PROSITE" id="PS51332">
    <property type="entry name" value="B12_BINDING"/>
    <property type="match status" value="1"/>
</dbReference>
<accession>A0AA43RIP7</accession>
<name>A0AA43RIP7_9ACTN</name>
<dbReference type="PANTHER" id="PTHR45833:SF1">
    <property type="entry name" value="METHIONINE SYNTHASE"/>
    <property type="match status" value="1"/>
</dbReference>
<dbReference type="InterPro" id="IPR003759">
    <property type="entry name" value="Cbl-bd_cap"/>
</dbReference>
<dbReference type="InterPro" id="IPR036594">
    <property type="entry name" value="Meth_synthase_dom"/>
</dbReference>
<keyword evidence="7" id="KW-1185">Reference proteome</keyword>
<dbReference type="SMART" id="SM01018">
    <property type="entry name" value="B12-binding_2"/>
    <property type="match status" value="1"/>
</dbReference>
<comment type="caution">
    <text evidence="6">The sequence shown here is derived from an EMBL/GenBank/DDBJ whole genome shotgun (WGS) entry which is preliminary data.</text>
</comment>
<dbReference type="PANTHER" id="PTHR45833">
    <property type="entry name" value="METHIONINE SYNTHASE"/>
    <property type="match status" value="1"/>
</dbReference>
<evidence type="ECO:0000259" key="4">
    <source>
        <dbReference type="PROSITE" id="PS51332"/>
    </source>
</evidence>
<dbReference type="GO" id="GO:0031419">
    <property type="term" value="F:cobalamin binding"/>
    <property type="evidence" value="ECO:0007669"/>
    <property type="project" value="InterPro"/>
</dbReference>
<sequence length="219" mass="24091">MATKEELLQKLADCVTEMEDEEVVEVAQQYIDEGYPAYEGIMDGLVKGMNKASDLYDEEEYFVTDILLCSDAMYNGLDVLRPHLPADAEGSTNKKKVVIGVVQGDTHDIGKNLVRIMMETAGFEMFDLGRDVPLDDFVSKAKEEDADIICMATLMTTTMGGMQTVIKKLEEADMRDRVKVMIGGSPISQKFADEIGADGYSANAPEAVKLAKRLVGVEK</sequence>
<keyword evidence="3" id="KW-0170">Cobalt</keyword>
<dbReference type="PROSITE" id="PS51337">
    <property type="entry name" value="B12_BINDING_NTER"/>
    <property type="match status" value="1"/>
</dbReference>
<feature type="domain" description="B12-binding" evidence="4">
    <location>
        <begin position="94"/>
        <end position="219"/>
    </location>
</feature>
<reference evidence="6" key="1">
    <citation type="submission" date="2023-07" db="EMBL/GenBank/DDBJ databases">
        <title>Between Cages and Wild: Unraveling the Impact of Captivity on Animal Microbiomes and Antimicrobial Resistance.</title>
        <authorList>
            <person name="Schmartz G.P."/>
            <person name="Rehner J."/>
            <person name="Schuff M.J."/>
            <person name="Becker S.L."/>
            <person name="Kravczyk M."/>
            <person name="Gurevich A."/>
            <person name="Francke R."/>
            <person name="Mueller R."/>
            <person name="Keller V."/>
            <person name="Keller A."/>
        </authorList>
    </citation>
    <scope>NUCLEOTIDE SEQUENCE</scope>
    <source>
        <strain evidence="6">S12M_St_49</strain>
    </source>
</reference>
<protein>
    <submittedName>
        <fullName evidence="6">Corrinoid protein</fullName>
    </submittedName>
</protein>
<dbReference type="CDD" id="cd02070">
    <property type="entry name" value="corrinoid_protein_B12-BD"/>
    <property type="match status" value="1"/>
</dbReference>
<dbReference type="Proteomes" id="UP001168575">
    <property type="component" value="Unassembled WGS sequence"/>
</dbReference>
<dbReference type="InterPro" id="IPR050554">
    <property type="entry name" value="Met_Synthase/Corrinoid"/>
</dbReference>
<dbReference type="AlphaFoldDB" id="A0AA43RIP7"/>
<organism evidence="6 7">
    <name type="scientific">Phoenicibacter congonensis</name>
    <dbReference type="NCBI Taxonomy" id="1944646"/>
    <lineage>
        <taxon>Bacteria</taxon>
        <taxon>Bacillati</taxon>
        <taxon>Actinomycetota</taxon>
        <taxon>Coriobacteriia</taxon>
        <taxon>Eggerthellales</taxon>
        <taxon>Eggerthellaceae</taxon>
        <taxon>Phoenicibacter</taxon>
    </lineage>
</organism>
<dbReference type="GO" id="GO:0008705">
    <property type="term" value="F:methionine synthase activity"/>
    <property type="evidence" value="ECO:0007669"/>
    <property type="project" value="TreeGrafter"/>
</dbReference>
<dbReference type="Pfam" id="PF02607">
    <property type="entry name" value="B12-binding_2"/>
    <property type="match status" value="1"/>
</dbReference>
<evidence type="ECO:0000259" key="5">
    <source>
        <dbReference type="PROSITE" id="PS51337"/>
    </source>
</evidence>
<dbReference type="EMBL" id="JAUMVS010000070">
    <property type="protein sequence ID" value="MDO4841958.1"/>
    <property type="molecule type" value="Genomic_DNA"/>
</dbReference>
<dbReference type="SUPFAM" id="SSF52242">
    <property type="entry name" value="Cobalamin (vitamin B12)-binding domain"/>
    <property type="match status" value="1"/>
</dbReference>
<feature type="domain" description="B12-binding N-terminal" evidence="5">
    <location>
        <begin position="1"/>
        <end position="92"/>
    </location>
</feature>
<evidence type="ECO:0000256" key="2">
    <source>
        <dbReference type="ARBA" id="ARBA00022723"/>
    </source>
</evidence>
<dbReference type="GO" id="GO:0046872">
    <property type="term" value="F:metal ion binding"/>
    <property type="evidence" value="ECO:0007669"/>
    <property type="project" value="UniProtKB-KW"/>
</dbReference>
<dbReference type="Gene3D" id="3.40.50.280">
    <property type="entry name" value="Cobalamin-binding domain"/>
    <property type="match status" value="1"/>
</dbReference>
<evidence type="ECO:0000313" key="7">
    <source>
        <dbReference type="Proteomes" id="UP001168575"/>
    </source>
</evidence>
<dbReference type="GO" id="GO:0046653">
    <property type="term" value="P:tetrahydrofolate metabolic process"/>
    <property type="evidence" value="ECO:0007669"/>
    <property type="project" value="TreeGrafter"/>
</dbReference>
<comment type="similarity">
    <text evidence="1">Belongs to the methylamine corrinoid protein family.</text>
</comment>
<evidence type="ECO:0000256" key="1">
    <source>
        <dbReference type="ARBA" id="ARBA00010854"/>
    </source>
</evidence>
<dbReference type="Gene3D" id="1.10.1240.10">
    <property type="entry name" value="Methionine synthase domain"/>
    <property type="match status" value="1"/>
</dbReference>
<evidence type="ECO:0000313" key="6">
    <source>
        <dbReference type="EMBL" id="MDO4841958.1"/>
    </source>
</evidence>
<dbReference type="InterPro" id="IPR036724">
    <property type="entry name" value="Cobalamin-bd_sf"/>
</dbReference>
<keyword evidence="2" id="KW-0479">Metal-binding</keyword>
<proteinExistence type="inferred from homology"/>
<dbReference type="Pfam" id="PF02310">
    <property type="entry name" value="B12-binding"/>
    <property type="match status" value="1"/>
</dbReference>
<gene>
    <name evidence="6" type="ORF">Q3982_04695</name>
</gene>
<dbReference type="GO" id="GO:0050667">
    <property type="term" value="P:homocysteine metabolic process"/>
    <property type="evidence" value="ECO:0007669"/>
    <property type="project" value="TreeGrafter"/>
</dbReference>
<dbReference type="SUPFAM" id="SSF47644">
    <property type="entry name" value="Methionine synthase domain"/>
    <property type="match status" value="1"/>
</dbReference>
<dbReference type="GO" id="GO:0005829">
    <property type="term" value="C:cytosol"/>
    <property type="evidence" value="ECO:0007669"/>
    <property type="project" value="TreeGrafter"/>
</dbReference>